<evidence type="ECO:0000313" key="4">
    <source>
        <dbReference type="EMBL" id="KTD14426.1"/>
    </source>
</evidence>
<proteinExistence type="predicted"/>
<organism evidence="4 5">
    <name type="scientific">Legionella israelensis</name>
    <dbReference type="NCBI Taxonomy" id="454"/>
    <lineage>
        <taxon>Bacteria</taxon>
        <taxon>Pseudomonadati</taxon>
        <taxon>Pseudomonadota</taxon>
        <taxon>Gammaproteobacteria</taxon>
        <taxon>Legionellales</taxon>
        <taxon>Legionellaceae</taxon>
        <taxon>Legionella</taxon>
    </lineage>
</organism>
<dbReference type="SUPFAM" id="SSF53335">
    <property type="entry name" value="S-adenosyl-L-methionine-dependent methyltransferases"/>
    <property type="match status" value="1"/>
</dbReference>
<comment type="caution">
    <text evidence="4">The sequence shown here is derived from an EMBL/GenBank/DDBJ whole genome shotgun (WGS) entry which is preliminary data.</text>
</comment>
<dbReference type="CDD" id="cd02440">
    <property type="entry name" value="AdoMet_MTases"/>
    <property type="match status" value="1"/>
</dbReference>
<dbReference type="GO" id="GO:0032259">
    <property type="term" value="P:methylation"/>
    <property type="evidence" value="ECO:0007669"/>
    <property type="project" value="UniProtKB-KW"/>
</dbReference>
<dbReference type="OrthoDB" id="9760689at2"/>
<dbReference type="InterPro" id="IPR029063">
    <property type="entry name" value="SAM-dependent_MTases_sf"/>
</dbReference>
<dbReference type="AlphaFoldDB" id="A0A0W0V2V8"/>
<dbReference type="EMBL" id="LNYH01000149">
    <property type="protein sequence ID" value="KTD14426.1"/>
    <property type="molecule type" value="Genomic_DNA"/>
</dbReference>
<keyword evidence="5" id="KW-1185">Reference proteome</keyword>
<dbReference type="STRING" id="454.Lisr_2654"/>
<gene>
    <name evidence="4" type="ORF">Lisr_2654</name>
</gene>
<dbReference type="RefSeq" id="WP_058502921.1">
    <property type="nucleotide sequence ID" value="NZ_CAAAJA010000009.1"/>
</dbReference>
<protein>
    <submittedName>
        <fullName evidence="4">SnoK-like protein</fullName>
    </submittedName>
</protein>
<name>A0A0W0V2V8_9GAMM</name>
<evidence type="ECO:0000256" key="2">
    <source>
        <dbReference type="ARBA" id="ARBA00022679"/>
    </source>
</evidence>
<evidence type="ECO:0000313" key="5">
    <source>
        <dbReference type="Proteomes" id="UP000054761"/>
    </source>
</evidence>
<feature type="domain" description="Methyltransferase" evidence="3">
    <location>
        <begin position="38"/>
        <end position="128"/>
    </location>
</feature>
<dbReference type="Pfam" id="PF13649">
    <property type="entry name" value="Methyltransf_25"/>
    <property type="match status" value="1"/>
</dbReference>
<evidence type="ECO:0000256" key="1">
    <source>
        <dbReference type="ARBA" id="ARBA00022603"/>
    </source>
</evidence>
<dbReference type="PANTHER" id="PTHR44942:SF4">
    <property type="entry name" value="METHYLTRANSFERASE TYPE 11 DOMAIN-CONTAINING PROTEIN"/>
    <property type="match status" value="1"/>
</dbReference>
<dbReference type="Proteomes" id="UP000054761">
    <property type="component" value="Unassembled WGS sequence"/>
</dbReference>
<accession>A0A0W0V2V8</accession>
<evidence type="ECO:0000259" key="3">
    <source>
        <dbReference type="Pfam" id="PF13649"/>
    </source>
</evidence>
<dbReference type="GO" id="GO:0008168">
    <property type="term" value="F:methyltransferase activity"/>
    <property type="evidence" value="ECO:0007669"/>
    <property type="project" value="UniProtKB-KW"/>
</dbReference>
<sequence>MNKDKWCAQKYSKGSFIQSHLNDLILPKIENILPGNHILDVGCGQGEYTCKLANKFSNCSFTAIDSSKNMIEYAKTHNLHPNISYLQADVHSELKLGPFDNILSFWCLHWTDIKLATQQLYRVLKKEGEIFALFYSSYEGTLPNAITSLYSLDEYPNIQAFAKRAIEKRQAVKIFIETRLKQLPFSDYSFSRQRLQIKLPSLDILKAFFKAAPYMRQIDENTSEIMLEHMLKYFLHESESQFGGEYIYYTTPYILNIRKLNSD</sequence>
<dbReference type="Gene3D" id="3.40.50.150">
    <property type="entry name" value="Vaccinia Virus protein VP39"/>
    <property type="match status" value="1"/>
</dbReference>
<dbReference type="InterPro" id="IPR051052">
    <property type="entry name" value="Diverse_substrate_MTase"/>
</dbReference>
<dbReference type="PANTHER" id="PTHR44942">
    <property type="entry name" value="METHYLTRANSF_11 DOMAIN-CONTAINING PROTEIN"/>
    <property type="match status" value="1"/>
</dbReference>
<keyword evidence="2" id="KW-0808">Transferase</keyword>
<keyword evidence="1" id="KW-0489">Methyltransferase</keyword>
<dbReference type="InterPro" id="IPR041698">
    <property type="entry name" value="Methyltransf_25"/>
</dbReference>
<dbReference type="PATRIC" id="fig|454.4.peg.2915"/>
<reference evidence="4 5" key="1">
    <citation type="submission" date="2015-11" db="EMBL/GenBank/DDBJ databases">
        <title>Genomic analysis of 38 Legionella species identifies large and diverse effector repertoires.</title>
        <authorList>
            <person name="Burstein D."/>
            <person name="Amaro F."/>
            <person name="Zusman T."/>
            <person name="Lifshitz Z."/>
            <person name="Cohen O."/>
            <person name="Gilbert J.A."/>
            <person name="Pupko T."/>
            <person name="Shuman H.A."/>
            <person name="Segal G."/>
        </authorList>
    </citation>
    <scope>NUCLEOTIDE SEQUENCE [LARGE SCALE GENOMIC DNA]</scope>
    <source>
        <strain evidence="4 5">Bercovier 4</strain>
    </source>
</reference>